<keyword evidence="1" id="KW-0812">Transmembrane</keyword>
<feature type="transmembrane region" description="Helical" evidence="1">
    <location>
        <begin position="242"/>
        <end position="266"/>
    </location>
</feature>
<accession>A0A4Q7E561</accession>
<proteinExistence type="predicted"/>
<evidence type="ECO:0000256" key="1">
    <source>
        <dbReference type="SAM" id="Phobius"/>
    </source>
</evidence>
<keyword evidence="1" id="KW-1133">Transmembrane helix</keyword>
<evidence type="ECO:0000313" key="2">
    <source>
        <dbReference type="EMBL" id="RZM75238.1"/>
    </source>
</evidence>
<reference evidence="2 3" key="1">
    <citation type="submission" date="2018-11" db="EMBL/GenBank/DDBJ databases">
        <title>Whole genome sequencing of an environmental sample.</title>
        <authorList>
            <person name="Sarangi A.N."/>
            <person name="Singh D."/>
            <person name="Tripathy S."/>
        </authorList>
    </citation>
    <scope>NUCLEOTIDE SEQUENCE [LARGE SCALE GENOMIC DNA]</scope>
    <source>
        <strain evidence="2 3">Lakshadweep</strain>
    </source>
</reference>
<name>A0A4Q7E561_9CYAN</name>
<dbReference type="AlphaFoldDB" id="A0A4Q7E561"/>
<dbReference type="Proteomes" id="UP000292459">
    <property type="component" value="Unassembled WGS sequence"/>
</dbReference>
<keyword evidence="3" id="KW-1185">Reference proteome</keyword>
<comment type="caution">
    <text evidence="2">The sequence shown here is derived from an EMBL/GenBank/DDBJ whole genome shotgun (WGS) entry which is preliminary data.</text>
</comment>
<sequence length="361" mass="39187">MRAKRSRRGRSLPWLLSGLGLVWAIALLPPAQANMANPEWPGHLLTEPWTDVATLAIVHEDLVLDLRPLETERYAHIQATYTINNPGEATTVALLFAAPGLESGTVTLDGTQAIAATPTAAPTIPDDWDDASFYQEVQGLEFQVPLSSGQHEIAVNYQGLPSSDDAGVYREYTLQYWLAPARQWQSFGTLTVDVFAPSNWETMFDPDLAGVEAGHWQQTFDGLPGDVLTIASRPLISPIAGFLRGLSLVVGVAIAFAVTGWLYYWLGGISQRHAWSGGGLVLTFLLVMPLSIPLFWGLSGLGVWGSESLLSGAHLGVSYRYSRMMMMLLGGVIAAPAGLLTAIFGFVYGRQQRPPQPVIDR</sequence>
<organism evidence="2 3">
    <name type="scientific">Leptolyngbya iicbica LK</name>
    <dbReference type="NCBI Taxonomy" id="2294035"/>
    <lineage>
        <taxon>Bacteria</taxon>
        <taxon>Bacillati</taxon>
        <taxon>Cyanobacteriota</taxon>
        <taxon>Cyanophyceae</taxon>
        <taxon>Leptolyngbyales</taxon>
        <taxon>Leptolyngbyaceae</taxon>
        <taxon>Leptolyngbya group</taxon>
        <taxon>Leptolyngbya</taxon>
        <taxon>Leptolyngbya iicbica</taxon>
    </lineage>
</organism>
<evidence type="ECO:0000313" key="3">
    <source>
        <dbReference type="Proteomes" id="UP000292459"/>
    </source>
</evidence>
<gene>
    <name evidence="2" type="ORF">DYY88_21655</name>
</gene>
<dbReference type="EMBL" id="QVFV01000009">
    <property type="protein sequence ID" value="RZM75238.1"/>
    <property type="molecule type" value="Genomic_DNA"/>
</dbReference>
<feature type="transmembrane region" description="Helical" evidence="1">
    <location>
        <begin position="324"/>
        <end position="348"/>
    </location>
</feature>
<keyword evidence="1" id="KW-0472">Membrane</keyword>
<feature type="transmembrane region" description="Helical" evidence="1">
    <location>
        <begin position="278"/>
        <end position="304"/>
    </location>
</feature>
<protein>
    <submittedName>
        <fullName evidence="2">Uncharacterized protein</fullName>
    </submittedName>
</protein>